<accession>K0PLQ9</accession>
<gene>
    <name evidence="1" type="ORF">BN77_2019</name>
</gene>
<proteinExistence type="predicted"/>
<dbReference type="Proteomes" id="UP000009319">
    <property type="component" value="Unassembled WGS sequence"/>
</dbReference>
<comment type="caution">
    <text evidence="1">The sequence shown here is derived from an EMBL/GenBank/DDBJ whole genome shotgun (WGS) entry which is preliminary data.</text>
</comment>
<keyword evidence="2" id="KW-1185">Reference proteome</keyword>
<dbReference type="AlphaFoldDB" id="K0PLQ9"/>
<evidence type="ECO:0000313" key="1">
    <source>
        <dbReference type="EMBL" id="CCM74873.1"/>
    </source>
</evidence>
<dbReference type="HOGENOM" id="CLU_3011210_0_0_5"/>
<name>K0PLQ9_9HYPH</name>
<evidence type="ECO:0000313" key="2">
    <source>
        <dbReference type="Proteomes" id="UP000009319"/>
    </source>
</evidence>
<reference evidence="1 2" key="1">
    <citation type="journal article" date="2013" name="Genome Announc.">
        <title>Draft Genome Sequence of Rhizobium mesoamericanum STM3625, a Nitrogen-Fixing Symbiont of Mimosa pudica Isolated in French Guiana (South America).</title>
        <authorList>
            <person name="Moulin L."/>
            <person name="Mornico D."/>
            <person name="Melkonian R."/>
            <person name="Klonowska A."/>
        </authorList>
    </citation>
    <scope>NUCLEOTIDE SEQUENCE [LARGE SCALE GENOMIC DNA]</scope>
    <source>
        <strain evidence="1 2">STM3625</strain>
    </source>
</reference>
<protein>
    <submittedName>
        <fullName evidence="1">Uncharacterized protein</fullName>
    </submittedName>
</protein>
<organism evidence="1 2">
    <name type="scientific">Rhizobium mesoamericanum STM3625</name>
    <dbReference type="NCBI Taxonomy" id="1211777"/>
    <lineage>
        <taxon>Bacteria</taxon>
        <taxon>Pseudomonadati</taxon>
        <taxon>Pseudomonadota</taxon>
        <taxon>Alphaproteobacteria</taxon>
        <taxon>Hyphomicrobiales</taxon>
        <taxon>Rhizobiaceae</taxon>
        <taxon>Rhizobium/Agrobacterium group</taxon>
        <taxon>Rhizobium</taxon>
    </lineage>
</organism>
<dbReference type="EMBL" id="CANI01000008">
    <property type="protein sequence ID" value="CCM74873.1"/>
    <property type="molecule type" value="Genomic_DNA"/>
</dbReference>
<sequence>MPVDKAGADGASRLHALLQDATLDLAQHHLVGCMSGHGAGATRRQSSMSPSFAFAS</sequence>